<comment type="caution">
    <text evidence="1">The sequence shown here is derived from an EMBL/GenBank/DDBJ whole genome shotgun (WGS) entry which is preliminary data.</text>
</comment>
<evidence type="ECO:0000313" key="1">
    <source>
        <dbReference type="EMBL" id="CAH1965353.1"/>
    </source>
</evidence>
<dbReference type="EMBL" id="CAKOFQ010006723">
    <property type="protein sequence ID" value="CAH1965353.1"/>
    <property type="molecule type" value="Genomic_DNA"/>
</dbReference>
<gene>
    <name evidence="1" type="ORF">ACAOBT_LOCUS6281</name>
</gene>
<keyword evidence="2" id="KW-1185">Reference proteome</keyword>
<evidence type="ECO:0000313" key="2">
    <source>
        <dbReference type="Proteomes" id="UP001152888"/>
    </source>
</evidence>
<accession>A0A9P0K1D7</accession>
<dbReference type="AlphaFoldDB" id="A0A9P0K1D7"/>
<dbReference type="Proteomes" id="UP001152888">
    <property type="component" value="Unassembled WGS sequence"/>
</dbReference>
<name>A0A9P0K1D7_ACAOB</name>
<organism evidence="1 2">
    <name type="scientific">Acanthoscelides obtectus</name>
    <name type="common">Bean weevil</name>
    <name type="synonym">Bruchus obtectus</name>
    <dbReference type="NCBI Taxonomy" id="200917"/>
    <lineage>
        <taxon>Eukaryota</taxon>
        <taxon>Metazoa</taxon>
        <taxon>Ecdysozoa</taxon>
        <taxon>Arthropoda</taxon>
        <taxon>Hexapoda</taxon>
        <taxon>Insecta</taxon>
        <taxon>Pterygota</taxon>
        <taxon>Neoptera</taxon>
        <taxon>Endopterygota</taxon>
        <taxon>Coleoptera</taxon>
        <taxon>Polyphaga</taxon>
        <taxon>Cucujiformia</taxon>
        <taxon>Chrysomeloidea</taxon>
        <taxon>Chrysomelidae</taxon>
        <taxon>Bruchinae</taxon>
        <taxon>Bruchini</taxon>
        <taxon>Acanthoscelides</taxon>
    </lineage>
</organism>
<proteinExistence type="predicted"/>
<reference evidence="1" key="1">
    <citation type="submission" date="2022-03" db="EMBL/GenBank/DDBJ databases">
        <authorList>
            <person name="Sayadi A."/>
        </authorList>
    </citation>
    <scope>NUCLEOTIDE SEQUENCE</scope>
</reference>
<protein>
    <submittedName>
        <fullName evidence="1">Uncharacterized protein</fullName>
    </submittedName>
</protein>
<sequence length="247" mass="28512">MQYTFENLTDVAYNHNSSIILNDTTFAFFKYESNPRCFPSHGKCCSINRYVVQDLQLCLSGMKKIRNGVVICCDDDKSLGKLKEHVSNKLGTKYEVSNTKLYNPRIMIKNIQIPENSSVADIIDNISSINDRQDLQNREMKFVTKLNYPNATHLVLEMSPEMLSFSEKKKKRYVHGISFRLFEKEFNHPPLLKMPSNGPPGIPDKDAFINQLLENNKKQHETIAAQTKLTEKMSRQIEELQAKLINY</sequence>